<gene>
    <name evidence="2" type="ORF">IMCC3317_03710</name>
</gene>
<proteinExistence type="predicted"/>
<feature type="transmembrane region" description="Helical" evidence="1">
    <location>
        <begin position="44"/>
        <end position="62"/>
    </location>
</feature>
<feature type="transmembrane region" description="Helical" evidence="1">
    <location>
        <begin position="98"/>
        <end position="115"/>
    </location>
</feature>
<accession>A0A7L4ZEG6</accession>
<evidence type="ECO:0000313" key="2">
    <source>
        <dbReference type="EMBL" id="QHI35025.1"/>
    </source>
</evidence>
<keyword evidence="1" id="KW-1133">Transmembrane helix</keyword>
<keyword evidence="1" id="KW-0812">Transmembrane</keyword>
<dbReference type="Proteomes" id="UP000464657">
    <property type="component" value="Chromosome"/>
</dbReference>
<feature type="transmembrane region" description="Helical" evidence="1">
    <location>
        <begin position="67"/>
        <end position="86"/>
    </location>
</feature>
<dbReference type="EMBL" id="CP019288">
    <property type="protein sequence ID" value="QHI35025.1"/>
    <property type="molecule type" value="Genomic_DNA"/>
</dbReference>
<name>A0A7L4ZEG6_9FLAO</name>
<evidence type="ECO:0000256" key="1">
    <source>
        <dbReference type="SAM" id="Phobius"/>
    </source>
</evidence>
<protein>
    <submittedName>
        <fullName evidence="2">Uncharacterized protein</fullName>
    </submittedName>
</protein>
<reference evidence="2 3" key="1">
    <citation type="journal article" date="2013" name="Int. J. Syst. Evol. Microbiol.">
        <title>Kordia antarctica sp. nov., isolated from Antarctic seawater.</title>
        <authorList>
            <person name="Baek K."/>
            <person name="Choi A."/>
            <person name="Kang I."/>
            <person name="Lee K."/>
            <person name="Cho J.C."/>
        </authorList>
    </citation>
    <scope>NUCLEOTIDE SEQUENCE [LARGE SCALE GENOMIC DNA]</scope>
    <source>
        <strain evidence="2 3">IMCC3317</strain>
    </source>
</reference>
<keyword evidence="3" id="KW-1185">Reference proteome</keyword>
<dbReference type="RefSeq" id="WP_228054913.1">
    <property type="nucleotide sequence ID" value="NZ_CP019288.1"/>
</dbReference>
<evidence type="ECO:0000313" key="3">
    <source>
        <dbReference type="Proteomes" id="UP000464657"/>
    </source>
</evidence>
<keyword evidence="1" id="KW-0472">Membrane</keyword>
<dbReference type="KEGG" id="kan:IMCC3317_03710"/>
<sequence length="152" mass="18364">MVVILIAITPYLFQLYESFPSTEVWKNDYFTITSNYYEDVRAAAWVYASKIIPLILVIIWFLTCKNWWYHIILIPIAMFSFQFYASFQRDTYIDEIEIYYVIPIMMIIIPIVYLIRAKLFDKLVNGIDLKKIEAELEEYRRKEEEQKDKSLE</sequence>
<organism evidence="2 3">
    <name type="scientific">Kordia antarctica</name>
    <dbReference type="NCBI Taxonomy" id="1218801"/>
    <lineage>
        <taxon>Bacteria</taxon>
        <taxon>Pseudomonadati</taxon>
        <taxon>Bacteroidota</taxon>
        <taxon>Flavobacteriia</taxon>
        <taxon>Flavobacteriales</taxon>
        <taxon>Flavobacteriaceae</taxon>
        <taxon>Kordia</taxon>
    </lineage>
</organism>
<dbReference type="AlphaFoldDB" id="A0A7L4ZEG6"/>